<dbReference type="SUPFAM" id="SSF46785">
    <property type="entry name" value="Winged helix' DNA-binding domain"/>
    <property type="match status" value="1"/>
</dbReference>
<dbReference type="Pfam" id="PF12802">
    <property type="entry name" value="MarR_2"/>
    <property type="match status" value="1"/>
</dbReference>
<dbReference type="Pfam" id="PF00583">
    <property type="entry name" value="Acetyltransf_1"/>
    <property type="match status" value="1"/>
</dbReference>
<accession>A0A499URC8</accession>
<dbReference type="GO" id="GO:0008080">
    <property type="term" value="F:N-acetyltransferase activity"/>
    <property type="evidence" value="ECO:0007669"/>
    <property type="project" value="InterPro"/>
</dbReference>
<feature type="domain" description="N-acetyltransferase" evidence="3">
    <location>
        <begin position="173"/>
        <end position="331"/>
    </location>
</feature>
<name>A0A499URC8_9ACTN</name>
<dbReference type="InterPro" id="IPR011991">
    <property type="entry name" value="ArsR-like_HTH"/>
</dbReference>
<dbReference type="InterPro" id="IPR016181">
    <property type="entry name" value="Acyl_CoA_acyltransferase"/>
</dbReference>
<dbReference type="PROSITE" id="PS50995">
    <property type="entry name" value="HTH_MARR_2"/>
    <property type="match status" value="1"/>
</dbReference>
<protein>
    <submittedName>
        <fullName evidence="4">GNAT family N-acetyltransferase</fullName>
    </submittedName>
</protein>
<dbReference type="InterPro" id="IPR036388">
    <property type="entry name" value="WH-like_DNA-bd_sf"/>
</dbReference>
<evidence type="ECO:0000259" key="2">
    <source>
        <dbReference type="PROSITE" id="PS50995"/>
    </source>
</evidence>
<gene>
    <name evidence="4" type="ORF">SSPO_063600</name>
</gene>
<proteinExistence type="predicted"/>
<dbReference type="PROSITE" id="PS51186">
    <property type="entry name" value="GNAT"/>
    <property type="match status" value="1"/>
</dbReference>
<dbReference type="InterPro" id="IPR000835">
    <property type="entry name" value="HTH_MarR-typ"/>
</dbReference>
<dbReference type="PANTHER" id="PTHR13947">
    <property type="entry name" value="GNAT FAMILY N-ACETYLTRANSFERASE"/>
    <property type="match status" value="1"/>
</dbReference>
<evidence type="ECO:0000313" key="4">
    <source>
        <dbReference type="EMBL" id="BBJ43642.1"/>
    </source>
</evidence>
<dbReference type="CDD" id="cd04301">
    <property type="entry name" value="NAT_SF"/>
    <property type="match status" value="1"/>
</dbReference>
<dbReference type="AlphaFoldDB" id="A0A499URC8"/>
<dbReference type="CDD" id="cd00090">
    <property type="entry name" value="HTH_ARSR"/>
    <property type="match status" value="1"/>
</dbReference>
<dbReference type="GO" id="GO:0003700">
    <property type="term" value="F:DNA-binding transcription factor activity"/>
    <property type="evidence" value="ECO:0007669"/>
    <property type="project" value="InterPro"/>
</dbReference>
<dbReference type="SMART" id="SM00347">
    <property type="entry name" value="HTH_MARR"/>
    <property type="match status" value="1"/>
</dbReference>
<dbReference type="PANTHER" id="PTHR13947:SF37">
    <property type="entry name" value="LD18367P"/>
    <property type="match status" value="1"/>
</dbReference>
<evidence type="ECO:0000259" key="3">
    <source>
        <dbReference type="PROSITE" id="PS51186"/>
    </source>
</evidence>
<feature type="domain" description="HTH marR-type" evidence="2">
    <location>
        <begin position="30"/>
        <end position="163"/>
    </location>
</feature>
<dbReference type="InterPro" id="IPR050769">
    <property type="entry name" value="NAT_camello-type"/>
</dbReference>
<reference evidence="4 5" key="1">
    <citation type="journal article" date="2020" name="Int. J. Syst. Evol. Microbiol.">
        <title>Reclassification of Streptomyces castelarensis and Streptomyces sporoclivatus as later heterotypic synonyms of Streptomyces antimycoticus.</title>
        <authorList>
            <person name="Komaki H."/>
            <person name="Tamura T."/>
        </authorList>
    </citation>
    <scope>NUCLEOTIDE SEQUENCE [LARGE SCALE GENOMIC DNA]</scope>
    <source>
        <strain evidence="4 5">NBRC 100767</strain>
    </source>
</reference>
<evidence type="ECO:0000256" key="1">
    <source>
        <dbReference type="ARBA" id="ARBA00022679"/>
    </source>
</evidence>
<dbReference type="SUPFAM" id="SSF55729">
    <property type="entry name" value="Acyl-CoA N-acyltransferases (Nat)"/>
    <property type="match status" value="1"/>
</dbReference>
<dbReference type="Proteomes" id="UP000463951">
    <property type="component" value="Chromosome"/>
</dbReference>
<dbReference type="EMBL" id="AP019620">
    <property type="protein sequence ID" value="BBJ43642.1"/>
    <property type="molecule type" value="Genomic_DNA"/>
</dbReference>
<evidence type="ECO:0000313" key="5">
    <source>
        <dbReference type="Proteomes" id="UP000463951"/>
    </source>
</evidence>
<dbReference type="Gene3D" id="1.10.10.10">
    <property type="entry name" value="Winged helix-like DNA-binding domain superfamily/Winged helix DNA-binding domain"/>
    <property type="match status" value="1"/>
</dbReference>
<sequence>MIWRNYEVKQNRHRGTEGCRMGPRDNLDLAVDEVRDFNRMYTRLIGVLDYPGQLNTPYTLSEARILYELARRERTHVSALREHLGVTAAHLSRTLGRFEERGLVTRERHHRDARFQEVLLTAEGRAAAEDLDRRSREAVTGLLAKVPRNELGRLREALATARHALTGPADPEVRLRGLEPGDLGWIVQRHGALYAREFGWNAEFEALVARIVGEFGAGHDPARERAWIAELDGRPVGSVMCVRDERPDTARLRLLLVEPEARGRRLGEWLVRTCVDFAREADYRELVLWTNDVLTSARRIYEGAGFKLIAEKPHRGYGSPLVGQDWRLALRGSAHD</sequence>
<keyword evidence="1 4" id="KW-0808">Transferase</keyword>
<dbReference type="InterPro" id="IPR000182">
    <property type="entry name" value="GNAT_dom"/>
</dbReference>
<dbReference type="Gene3D" id="3.40.630.30">
    <property type="match status" value="1"/>
</dbReference>
<organism evidence="4 5">
    <name type="scientific">Streptomyces antimycoticus</name>
    <dbReference type="NCBI Taxonomy" id="68175"/>
    <lineage>
        <taxon>Bacteria</taxon>
        <taxon>Bacillati</taxon>
        <taxon>Actinomycetota</taxon>
        <taxon>Actinomycetes</taxon>
        <taxon>Kitasatosporales</taxon>
        <taxon>Streptomycetaceae</taxon>
        <taxon>Streptomyces</taxon>
        <taxon>Streptomyces violaceusniger group</taxon>
    </lineage>
</organism>
<dbReference type="InterPro" id="IPR036390">
    <property type="entry name" value="WH_DNA-bd_sf"/>
</dbReference>